<proteinExistence type="predicted"/>
<gene>
    <name evidence="1" type="ORF">JOC58_003448</name>
</gene>
<name>A0ABU1J1Z4_9BACL</name>
<organism evidence="1 2">
    <name type="scientific">Paenibacillus hunanensis</name>
    <dbReference type="NCBI Taxonomy" id="539262"/>
    <lineage>
        <taxon>Bacteria</taxon>
        <taxon>Bacillati</taxon>
        <taxon>Bacillota</taxon>
        <taxon>Bacilli</taxon>
        <taxon>Bacillales</taxon>
        <taxon>Paenibacillaceae</taxon>
        <taxon>Paenibacillus</taxon>
    </lineage>
</organism>
<sequence length="155" mass="18152">MMAQPNILTKDEVMTQGTEFTDNVCYSGLSGQELYNRPVEEGGEPISGLVYEKNRDGNIAYYAHYINGIEEGEYVEFFDNGLPVLYRQMIKGTVYGMYISWHENKRVKIIAQYRHGFKTSYKEWDKSGIIIKEKVELSSFEKEMIEKYDNWSRQN</sequence>
<evidence type="ECO:0000313" key="1">
    <source>
        <dbReference type="EMBL" id="MDR6245535.1"/>
    </source>
</evidence>
<keyword evidence="2" id="KW-1185">Reference proteome</keyword>
<dbReference type="EMBL" id="JAVDQH010000015">
    <property type="protein sequence ID" value="MDR6245535.1"/>
    <property type="molecule type" value="Genomic_DNA"/>
</dbReference>
<dbReference type="SUPFAM" id="SSF82185">
    <property type="entry name" value="Histone H3 K4-specific methyltransferase SET7/9 N-terminal domain"/>
    <property type="match status" value="1"/>
</dbReference>
<protein>
    <submittedName>
        <fullName evidence="1">Antitoxin component YwqK of YwqJK toxin-antitoxin module</fullName>
    </submittedName>
</protein>
<dbReference type="Proteomes" id="UP001185028">
    <property type="component" value="Unassembled WGS sequence"/>
</dbReference>
<reference evidence="1 2" key="1">
    <citation type="submission" date="2023-07" db="EMBL/GenBank/DDBJ databases">
        <title>Genomic Encyclopedia of Type Strains, Phase IV (KMG-IV): sequencing the most valuable type-strain genomes for metagenomic binning, comparative biology and taxonomic classification.</title>
        <authorList>
            <person name="Goeker M."/>
        </authorList>
    </citation>
    <scope>NUCLEOTIDE SEQUENCE [LARGE SCALE GENOMIC DNA]</scope>
    <source>
        <strain evidence="1 2">DSM 22170</strain>
    </source>
</reference>
<accession>A0ABU1J1Z4</accession>
<evidence type="ECO:0000313" key="2">
    <source>
        <dbReference type="Proteomes" id="UP001185028"/>
    </source>
</evidence>
<dbReference type="RefSeq" id="WP_188775164.1">
    <property type="nucleotide sequence ID" value="NZ_BMMB01000004.1"/>
</dbReference>
<comment type="caution">
    <text evidence="1">The sequence shown here is derived from an EMBL/GenBank/DDBJ whole genome shotgun (WGS) entry which is preliminary data.</text>
</comment>